<organism evidence="3 4">
    <name type="scientific">Nakamurella flava</name>
    <dbReference type="NCBI Taxonomy" id="2576308"/>
    <lineage>
        <taxon>Bacteria</taxon>
        <taxon>Bacillati</taxon>
        <taxon>Actinomycetota</taxon>
        <taxon>Actinomycetes</taxon>
        <taxon>Nakamurellales</taxon>
        <taxon>Nakamurellaceae</taxon>
        <taxon>Nakamurella</taxon>
    </lineage>
</organism>
<keyword evidence="1" id="KW-0812">Transmembrane</keyword>
<evidence type="ECO:0000313" key="4">
    <source>
        <dbReference type="Proteomes" id="UP000306985"/>
    </source>
</evidence>
<keyword evidence="1" id="KW-0472">Membrane</keyword>
<reference evidence="3 4" key="1">
    <citation type="submission" date="2019-05" db="EMBL/GenBank/DDBJ databases">
        <title>Nakamurella sp. N5BH11, whole genome shotgun sequence.</title>
        <authorList>
            <person name="Tuo L."/>
        </authorList>
    </citation>
    <scope>NUCLEOTIDE SEQUENCE [LARGE SCALE GENOMIC DNA]</scope>
    <source>
        <strain evidence="3 4">N5BH11</strain>
    </source>
</reference>
<dbReference type="EMBL" id="SZZH01000005">
    <property type="protein sequence ID" value="TKV57341.1"/>
    <property type="molecule type" value="Genomic_DNA"/>
</dbReference>
<sequence length="265" mass="27377">MDRPAGEPEGRPAKRPLCVVPGAPGNHWSVAEPGVHTGPVPGDGPAISRTCGQLCDELVADGVGVSVGGGGRTGTAVVHVSDPLGAAVEELQFVLGEGPALTCFATGRPVHVPDLAATVALGRWPGFVPEATRIGVAALLSVPLYVATGFLGTATFHWRRREARALTRAAAALTVELADRIVVAYLSSAPAGGPAGVPRQPWGEHRPDVHVAAGMLSAQWGVAPDQALSRLCATAFVEQSTVQEVAHDVVQRRRTLPQDRDGTAC</sequence>
<protein>
    <submittedName>
        <fullName evidence="3">GAF and ANTAR domain-containing protein</fullName>
    </submittedName>
</protein>
<keyword evidence="1" id="KW-1133">Transmembrane helix</keyword>
<keyword evidence="4" id="KW-1185">Reference proteome</keyword>
<feature type="domain" description="GAF" evidence="2">
    <location>
        <begin position="86"/>
        <end position="184"/>
    </location>
</feature>
<evidence type="ECO:0000256" key="1">
    <source>
        <dbReference type="SAM" id="Phobius"/>
    </source>
</evidence>
<dbReference type="InterPro" id="IPR003018">
    <property type="entry name" value="GAF"/>
</dbReference>
<evidence type="ECO:0000259" key="2">
    <source>
        <dbReference type="Pfam" id="PF01590"/>
    </source>
</evidence>
<dbReference type="OrthoDB" id="7466251at2"/>
<evidence type="ECO:0000313" key="3">
    <source>
        <dbReference type="EMBL" id="TKV57341.1"/>
    </source>
</evidence>
<dbReference type="InterPro" id="IPR029016">
    <property type="entry name" value="GAF-like_dom_sf"/>
</dbReference>
<dbReference type="AlphaFoldDB" id="A0A4U6QBH9"/>
<dbReference type="Gene3D" id="3.30.450.40">
    <property type="match status" value="1"/>
</dbReference>
<feature type="transmembrane region" description="Helical" evidence="1">
    <location>
        <begin position="134"/>
        <end position="158"/>
    </location>
</feature>
<comment type="caution">
    <text evidence="3">The sequence shown here is derived from an EMBL/GenBank/DDBJ whole genome shotgun (WGS) entry which is preliminary data.</text>
</comment>
<dbReference type="Proteomes" id="UP000306985">
    <property type="component" value="Unassembled WGS sequence"/>
</dbReference>
<proteinExistence type="predicted"/>
<dbReference type="SUPFAM" id="SSF55781">
    <property type="entry name" value="GAF domain-like"/>
    <property type="match status" value="1"/>
</dbReference>
<gene>
    <name evidence="3" type="ORF">FDO65_17610</name>
</gene>
<accession>A0A4U6QBH9</accession>
<dbReference type="Pfam" id="PF01590">
    <property type="entry name" value="GAF"/>
    <property type="match status" value="1"/>
</dbReference>
<name>A0A4U6QBH9_9ACTN</name>